<keyword evidence="6 10" id="KW-0798">TonB box</keyword>
<dbReference type="Gene3D" id="2.170.130.10">
    <property type="entry name" value="TonB-dependent receptor, plug domain"/>
    <property type="match status" value="1"/>
</dbReference>
<evidence type="ECO:0000256" key="6">
    <source>
        <dbReference type="ARBA" id="ARBA00023077"/>
    </source>
</evidence>
<dbReference type="PANTHER" id="PTHR30069:SF29">
    <property type="entry name" value="HEMOGLOBIN AND HEMOGLOBIN-HAPTOGLOBIN-BINDING PROTEIN 1-RELATED"/>
    <property type="match status" value="1"/>
</dbReference>
<keyword evidence="8 14" id="KW-0675">Receptor</keyword>
<feature type="domain" description="TonB-dependent receptor-like beta-barrel" evidence="12">
    <location>
        <begin position="159"/>
        <end position="607"/>
    </location>
</feature>
<keyword evidence="4" id="KW-0812">Transmembrane</keyword>
<evidence type="ECO:0000256" key="10">
    <source>
        <dbReference type="RuleBase" id="RU003357"/>
    </source>
</evidence>
<dbReference type="GO" id="GO:0044718">
    <property type="term" value="P:siderophore transmembrane transport"/>
    <property type="evidence" value="ECO:0007669"/>
    <property type="project" value="TreeGrafter"/>
</dbReference>
<feature type="signal peptide" evidence="11">
    <location>
        <begin position="1"/>
        <end position="24"/>
    </location>
</feature>
<evidence type="ECO:0000313" key="14">
    <source>
        <dbReference type="EMBL" id="SPU42702.1"/>
    </source>
</evidence>
<reference evidence="14 15" key="1">
    <citation type="submission" date="2018-06" db="EMBL/GenBank/DDBJ databases">
        <authorList>
            <consortium name="Pathogen Informatics"/>
            <person name="Doyle S."/>
        </authorList>
    </citation>
    <scope>NUCLEOTIDE SEQUENCE [LARGE SCALE GENOMIC DNA]</scope>
    <source>
        <strain evidence="14 15">NCTC11165</strain>
    </source>
</reference>
<evidence type="ECO:0000313" key="15">
    <source>
        <dbReference type="Proteomes" id="UP000250358"/>
    </source>
</evidence>
<evidence type="ECO:0000259" key="12">
    <source>
        <dbReference type="Pfam" id="PF00593"/>
    </source>
</evidence>
<dbReference type="EMBL" id="UAQM01000001">
    <property type="protein sequence ID" value="SPU42702.1"/>
    <property type="molecule type" value="Genomic_DNA"/>
</dbReference>
<dbReference type="GO" id="GO:0009279">
    <property type="term" value="C:cell outer membrane"/>
    <property type="evidence" value="ECO:0007669"/>
    <property type="project" value="UniProtKB-SubCell"/>
</dbReference>
<evidence type="ECO:0000256" key="8">
    <source>
        <dbReference type="ARBA" id="ARBA00023170"/>
    </source>
</evidence>
<dbReference type="AlphaFoldDB" id="A0A2X1APX9"/>
<evidence type="ECO:0000256" key="9">
    <source>
        <dbReference type="ARBA" id="ARBA00023237"/>
    </source>
</evidence>
<dbReference type="RefSeq" id="WP_128115141.1">
    <property type="nucleotide sequence ID" value="NZ_UAQM01000001.1"/>
</dbReference>
<keyword evidence="5 11" id="KW-0732">Signal</keyword>
<dbReference type="InterPro" id="IPR000531">
    <property type="entry name" value="Beta-barrel_TonB"/>
</dbReference>
<dbReference type="GO" id="GO:0015344">
    <property type="term" value="F:siderophore uptake transmembrane transporter activity"/>
    <property type="evidence" value="ECO:0007669"/>
    <property type="project" value="TreeGrafter"/>
</dbReference>
<proteinExistence type="inferred from homology"/>
<comment type="similarity">
    <text evidence="10">Belongs to the TonB-dependent receptor family.</text>
</comment>
<dbReference type="Pfam" id="PF07715">
    <property type="entry name" value="Plug"/>
    <property type="match status" value="1"/>
</dbReference>
<gene>
    <name evidence="14" type="ORF">NCTC11165_00854</name>
</gene>
<keyword evidence="7 10" id="KW-0472">Membrane</keyword>
<dbReference type="Proteomes" id="UP000250358">
    <property type="component" value="Unassembled WGS sequence"/>
</dbReference>
<dbReference type="InterPro" id="IPR012910">
    <property type="entry name" value="Plug_dom"/>
</dbReference>
<dbReference type="Pfam" id="PF00593">
    <property type="entry name" value="TonB_dep_Rec_b-barrel"/>
    <property type="match status" value="1"/>
</dbReference>
<evidence type="ECO:0000259" key="13">
    <source>
        <dbReference type="Pfam" id="PF07715"/>
    </source>
</evidence>
<feature type="chain" id="PRO_5015845425" evidence="11">
    <location>
        <begin position="25"/>
        <end position="682"/>
    </location>
</feature>
<dbReference type="PANTHER" id="PTHR30069">
    <property type="entry name" value="TONB-DEPENDENT OUTER MEMBRANE RECEPTOR"/>
    <property type="match status" value="1"/>
</dbReference>
<protein>
    <submittedName>
        <fullName evidence="14">Outer membrane receptor for ferrienterochelin and colicins</fullName>
    </submittedName>
</protein>
<organism evidence="14 15">
    <name type="scientific">Brevundimonas diminuta</name>
    <name type="common">Pseudomonas diminuta</name>
    <dbReference type="NCBI Taxonomy" id="293"/>
    <lineage>
        <taxon>Bacteria</taxon>
        <taxon>Pseudomonadati</taxon>
        <taxon>Pseudomonadota</taxon>
        <taxon>Alphaproteobacteria</taxon>
        <taxon>Caulobacterales</taxon>
        <taxon>Caulobacteraceae</taxon>
        <taxon>Brevundimonas</taxon>
    </lineage>
</organism>
<sequence length="682" mass="74768">MNTKSALLATTALLLAAAPTTALAADAPAAPVRQSAAPGDQAVLIFTPDFFADARPNTALDMVNRVPGFSVNDGDGARGFEGAVGNVLINGSRPASKNDTGSNVLGRTVASQVERIELIRGGAPGIEMQGYSVVANIILKNTTSREHIATFNASLFEGGQDLYGGSYQFTERKGDRTWGVTLSDGISSSDSNGAGPLRRVGPNGELLRAEDYYNDGYGGGNSIRGNFSSPLLGGKVDLTARYGINDWHNINRQTAPGVRREALFDEDTKSGEVGVVYTRPLSERLKLETRFIHEFEEFDNVATSRNREADIEEPIQRFAATGDSSETILRGLLRFERSAALEFEGGGEIAYNMLEVEQAYSVGGTPIPLPSASVKVEETRGELFGKATWRINPKWTLEGGLRLESSTISQSGDAEQEKSFVYAKPRLLTTWTPMANTQVRLRIERTVGQLDFGDFAASAELQNESVFGGNVDLQPEQRWVSELTFEKRFWGEGIVSVGLRHDEITDAIDVIPLDGGYAAVGNIGDGTLDQLVLNVTVPTDKLGLSGGKFGFKNTWNHTEVTDPTTGETRPISGIRASQATISFQQDVTRLKLQWGGAWIPLLGQKNYRPDQISGWRGHDYYELWAEYKPTPTLAIRGQINIWDDFNVERTEFGDRIARPIAFVENRFVDPRTFYQIRLRKTF</sequence>
<dbReference type="SUPFAM" id="SSF56935">
    <property type="entry name" value="Porins"/>
    <property type="match status" value="1"/>
</dbReference>
<dbReference type="InterPro" id="IPR037066">
    <property type="entry name" value="Plug_dom_sf"/>
</dbReference>
<evidence type="ECO:0000256" key="11">
    <source>
        <dbReference type="SAM" id="SignalP"/>
    </source>
</evidence>
<keyword evidence="2" id="KW-0813">Transport</keyword>
<evidence type="ECO:0000256" key="5">
    <source>
        <dbReference type="ARBA" id="ARBA00022729"/>
    </source>
</evidence>
<accession>A0A2X1APX9</accession>
<evidence type="ECO:0000256" key="3">
    <source>
        <dbReference type="ARBA" id="ARBA00022452"/>
    </source>
</evidence>
<dbReference type="Gene3D" id="2.40.170.20">
    <property type="entry name" value="TonB-dependent receptor, beta-barrel domain"/>
    <property type="match status" value="1"/>
</dbReference>
<feature type="domain" description="TonB-dependent receptor plug" evidence="13">
    <location>
        <begin position="41"/>
        <end position="124"/>
    </location>
</feature>
<comment type="subcellular location">
    <subcellularLocation>
        <location evidence="1">Cell outer membrane</location>
        <topology evidence="1">Multi-pass membrane protein</topology>
    </subcellularLocation>
</comment>
<evidence type="ECO:0000256" key="4">
    <source>
        <dbReference type="ARBA" id="ARBA00022692"/>
    </source>
</evidence>
<dbReference type="InterPro" id="IPR036942">
    <property type="entry name" value="Beta-barrel_TonB_sf"/>
</dbReference>
<dbReference type="InterPro" id="IPR039426">
    <property type="entry name" value="TonB-dep_rcpt-like"/>
</dbReference>
<evidence type="ECO:0000256" key="1">
    <source>
        <dbReference type="ARBA" id="ARBA00004571"/>
    </source>
</evidence>
<keyword evidence="3" id="KW-1134">Transmembrane beta strand</keyword>
<name>A0A2X1APX9_BREDI</name>
<evidence type="ECO:0000256" key="2">
    <source>
        <dbReference type="ARBA" id="ARBA00022448"/>
    </source>
</evidence>
<keyword evidence="9" id="KW-0998">Cell outer membrane</keyword>
<evidence type="ECO:0000256" key="7">
    <source>
        <dbReference type="ARBA" id="ARBA00023136"/>
    </source>
</evidence>